<dbReference type="PANTHER" id="PTHR35580">
    <property type="entry name" value="CELL SURFACE GLYCOPROTEIN (S-LAYER PROTEIN)-LIKE PROTEIN"/>
    <property type="match status" value="1"/>
</dbReference>
<dbReference type="EMBL" id="FOMX01000056">
    <property type="protein sequence ID" value="SFF37643.1"/>
    <property type="molecule type" value="Genomic_DNA"/>
</dbReference>
<feature type="signal peptide" evidence="2">
    <location>
        <begin position="1"/>
        <end position="25"/>
    </location>
</feature>
<evidence type="ECO:0000313" key="3">
    <source>
        <dbReference type="EMBL" id="SFF37643.1"/>
    </source>
</evidence>
<evidence type="ECO:0000313" key="4">
    <source>
        <dbReference type="Proteomes" id="UP000199400"/>
    </source>
</evidence>
<dbReference type="PROSITE" id="PS51257">
    <property type="entry name" value="PROKAR_LIPOPROTEIN"/>
    <property type="match status" value="1"/>
</dbReference>
<dbReference type="InterPro" id="IPR052918">
    <property type="entry name" value="Motility_Chemotaxis_Reg"/>
</dbReference>
<dbReference type="STRING" id="54.SAMN02745121_08468"/>
<keyword evidence="2" id="KW-0732">Signal</keyword>
<feature type="chain" id="PRO_5011549445" description="Beta-propeller repeat-containing protein" evidence="2">
    <location>
        <begin position="26"/>
        <end position="614"/>
    </location>
</feature>
<reference evidence="4" key="1">
    <citation type="submission" date="2016-10" db="EMBL/GenBank/DDBJ databases">
        <authorList>
            <person name="Varghese N."/>
            <person name="Submissions S."/>
        </authorList>
    </citation>
    <scope>NUCLEOTIDE SEQUENCE [LARGE SCALE GENOMIC DNA]</scope>
    <source>
        <strain evidence="4">ATCC 25963</strain>
    </source>
</reference>
<gene>
    <name evidence="3" type="ORF">SAMN02745121_08468</name>
</gene>
<dbReference type="AlphaFoldDB" id="A0A1I2I7M1"/>
<evidence type="ECO:0000256" key="1">
    <source>
        <dbReference type="SAM" id="MobiDB-lite"/>
    </source>
</evidence>
<evidence type="ECO:0008006" key="5">
    <source>
        <dbReference type="Google" id="ProtNLM"/>
    </source>
</evidence>
<dbReference type="Proteomes" id="UP000199400">
    <property type="component" value="Unassembled WGS sequence"/>
</dbReference>
<proteinExistence type="predicted"/>
<dbReference type="PANTHER" id="PTHR35580:SF1">
    <property type="entry name" value="PHYTASE-LIKE DOMAIN-CONTAINING PROTEIN"/>
    <property type="match status" value="1"/>
</dbReference>
<protein>
    <recommendedName>
        <fullName evidence="5">Beta-propeller repeat-containing protein</fullName>
    </recommendedName>
</protein>
<name>A0A1I2I7M1_9BACT</name>
<keyword evidence="4" id="KW-1185">Reference proteome</keyword>
<organism evidence="3 4">
    <name type="scientific">Nannocystis exedens</name>
    <dbReference type="NCBI Taxonomy" id="54"/>
    <lineage>
        <taxon>Bacteria</taxon>
        <taxon>Pseudomonadati</taxon>
        <taxon>Myxococcota</taxon>
        <taxon>Polyangia</taxon>
        <taxon>Nannocystales</taxon>
        <taxon>Nannocystaceae</taxon>
        <taxon>Nannocystis</taxon>
    </lineage>
</organism>
<feature type="region of interest" description="Disordered" evidence="1">
    <location>
        <begin position="30"/>
        <end position="130"/>
    </location>
</feature>
<feature type="compositionally biased region" description="Low complexity" evidence="1">
    <location>
        <begin position="43"/>
        <end position="116"/>
    </location>
</feature>
<evidence type="ECO:0000256" key="2">
    <source>
        <dbReference type="SAM" id="SignalP"/>
    </source>
</evidence>
<sequence length="614" mass="61566">MRATSLLPRILSCAVPAVFPALLVACPGDTGDSTASEPGDTETASSTAGTTDPTTTGPTSTTSVDTTDTTTTGPTTTDSTTLDPTDGATTTDSTTLDTTTDSTATTDTGTSPGTTAVDPGECDPGESRSCYGGPDGTEGVGNCVAGQQQCGADAIWGPCEGEVVPARETCEEAGDEDCDGVDACPDPGAHAWSRTFGQGGHEVGTSLVFDAAGNLVLAAWGDGPVDFGGGLLVGDGVDVLLAKFSPAGDLLWSKRFGDAGVQGGPDYGLAVTPAGDIVLAGDFAGSIDFGGGPLQNLTATHDLFLVQLTGDGEHVWSESFHGGDALVGIKDLALAEDGDILLTGYFFTSLDLGGAPLVANDKADAFVARFSPTGAHLWSRSFSGTDAQLGGAIDVDPDGNAYVAGWFWDSVDAGTGPLVSTGADDLFVAKLDPAGATVWAKHFGDAGNQRGRGLVVDSAGRVTIAGSNRGSVDFGGGPLAGPKGSGFLAQFDGDGAHLWSRLVCTDGSSASDLATDGLDNLITTGNFLNTCDLGGQVLVSSDQYDAYLAKFTPQGQLVWGNSFGGIDAQGGTGVAGSATGTVAVTGTFFQSIDLGLGPVVSQGNRDGFVAAFQP</sequence>
<accession>A0A1I2I7M1</accession>